<reference evidence="2" key="1">
    <citation type="submission" date="2023-03" db="EMBL/GenBank/DDBJ databases">
        <title>Chromosome-scale reference genome and RAD-based genetic map of yellow starthistle (Centaurea solstitialis) reveal putative structural variation and QTLs associated with invader traits.</title>
        <authorList>
            <person name="Reatini B."/>
            <person name="Cang F.A."/>
            <person name="Jiang Q."/>
            <person name="Mckibben M.T.W."/>
            <person name="Barker M.S."/>
            <person name="Rieseberg L.H."/>
            <person name="Dlugosch K.M."/>
        </authorList>
    </citation>
    <scope>NUCLEOTIDE SEQUENCE</scope>
    <source>
        <strain evidence="2">CAN-66</strain>
        <tissue evidence="2">Leaf</tissue>
    </source>
</reference>
<comment type="caution">
    <text evidence="2">The sequence shown here is derived from an EMBL/GenBank/DDBJ whole genome shotgun (WGS) entry which is preliminary data.</text>
</comment>
<evidence type="ECO:0000313" key="3">
    <source>
        <dbReference type="Proteomes" id="UP001172457"/>
    </source>
</evidence>
<proteinExistence type="predicted"/>
<feature type="region of interest" description="Disordered" evidence="1">
    <location>
        <begin position="361"/>
        <end position="380"/>
    </location>
</feature>
<dbReference type="AlphaFoldDB" id="A0AA38TD75"/>
<keyword evidence="3" id="KW-1185">Reference proteome</keyword>
<organism evidence="2 3">
    <name type="scientific">Centaurea solstitialis</name>
    <name type="common">yellow star-thistle</name>
    <dbReference type="NCBI Taxonomy" id="347529"/>
    <lineage>
        <taxon>Eukaryota</taxon>
        <taxon>Viridiplantae</taxon>
        <taxon>Streptophyta</taxon>
        <taxon>Embryophyta</taxon>
        <taxon>Tracheophyta</taxon>
        <taxon>Spermatophyta</taxon>
        <taxon>Magnoliopsida</taxon>
        <taxon>eudicotyledons</taxon>
        <taxon>Gunneridae</taxon>
        <taxon>Pentapetalae</taxon>
        <taxon>asterids</taxon>
        <taxon>campanulids</taxon>
        <taxon>Asterales</taxon>
        <taxon>Asteraceae</taxon>
        <taxon>Carduoideae</taxon>
        <taxon>Cardueae</taxon>
        <taxon>Centaureinae</taxon>
        <taxon>Centaurea</taxon>
    </lineage>
</organism>
<gene>
    <name evidence="2" type="ORF">OSB04_012503</name>
</gene>
<dbReference type="EMBL" id="JARYMX010000003">
    <property type="protein sequence ID" value="KAJ9557889.1"/>
    <property type="molecule type" value="Genomic_DNA"/>
</dbReference>
<accession>A0AA38TD75</accession>
<evidence type="ECO:0000313" key="2">
    <source>
        <dbReference type="EMBL" id="KAJ9557889.1"/>
    </source>
</evidence>
<name>A0AA38TD75_9ASTR</name>
<protein>
    <submittedName>
        <fullName evidence="2">Uncharacterized protein</fullName>
    </submittedName>
</protein>
<dbReference type="Proteomes" id="UP001172457">
    <property type="component" value="Chromosome 3"/>
</dbReference>
<evidence type="ECO:0000256" key="1">
    <source>
        <dbReference type="SAM" id="MobiDB-lite"/>
    </source>
</evidence>
<sequence length="380" mass="42067">MEGNFQNIFSDIQQIDTITHFINPVIFYTMSEGQYDGMCHRIQCTTTTHESKWGRFKGEFMGRPIEPVHGRMGLVGTRLDPDTPGSCMNPDSEVLQKSNFILKKKSKLHILQQTTTVNKEPSSFSGLKKCHLKQYAGAALGCASGAAARGLRIRRASVYLTMASSKLSFIALYIVALLGSSSFWLAEGESSNSIASSPYAQPTLVECWLPLEEIESCYLEVYRTFVRQQLGISMGPSCCTLSKKGKFHRIVIKFQPLLSRCSTASQTRWVCLPKATREHTAVFIGFADGKHPLPIEREREREQVATGLGALIRALALCPLPRNGNGLGSRACFASSFPVPTLFPVGFLFEAPSWGFFMPRPRTQPDGKSPIPVPEHDPII</sequence>